<sequence>MGSMSSANLELKMGLPTMQIEVWWYYKESPALSYLLKVKVKQDGREQTTLMNTH</sequence>
<protein>
    <submittedName>
        <fullName evidence="1">Uncharacterized protein</fullName>
    </submittedName>
</protein>
<accession>A0A9D4C448</accession>
<reference evidence="1" key="2">
    <citation type="submission" date="2020-11" db="EMBL/GenBank/DDBJ databases">
        <authorList>
            <person name="McCartney M.A."/>
            <person name="Auch B."/>
            <person name="Kono T."/>
            <person name="Mallez S."/>
            <person name="Becker A."/>
            <person name="Gohl D.M."/>
            <person name="Silverstein K.A.T."/>
            <person name="Koren S."/>
            <person name="Bechman K.B."/>
            <person name="Herman A."/>
            <person name="Abrahante J.E."/>
            <person name="Garbe J."/>
        </authorList>
    </citation>
    <scope>NUCLEOTIDE SEQUENCE</scope>
    <source>
        <strain evidence="1">Duluth1</strain>
        <tissue evidence="1">Whole animal</tissue>
    </source>
</reference>
<dbReference type="AlphaFoldDB" id="A0A9D4C448"/>
<keyword evidence="2" id="KW-1185">Reference proteome</keyword>
<organism evidence="1 2">
    <name type="scientific">Dreissena polymorpha</name>
    <name type="common">Zebra mussel</name>
    <name type="synonym">Mytilus polymorpha</name>
    <dbReference type="NCBI Taxonomy" id="45954"/>
    <lineage>
        <taxon>Eukaryota</taxon>
        <taxon>Metazoa</taxon>
        <taxon>Spiralia</taxon>
        <taxon>Lophotrochozoa</taxon>
        <taxon>Mollusca</taxon>
        <taxon>Bivalvia</taxon>
        <taxon>Autobranchia</taxon>
        <taxon>Heteroconchia</taxon>
        <taxon>Euheterodonta</taxon>
        <taxon>Imparidentia</taxon>
        <taxon>Neoheterodontei</taxon>
        <taxon>Myida</taxon>
        <taxon>Dreissenoidea</taxon>
        <taxon>Dreissenidae</taxon>
        <taxon>Dreissena</taxon>
    </lineage>
</organism>
<gene>
    <name evidence="1" type="ORF">DPMN_059441</name>
</gene>
<proteinExistence type="predicted"/>
<reference evidence="1" key="1">
    <citation type="journal article" date="2019" name="bioRxiv">
        <title>The Genome of the Zebra Mussel, Dreissena polymorpha: A Resource for Invasive Species Research.</title>
        <authorList>
            <person name="McCartney M.A."/>
            <person name="Auch B."/>
            <person name="Kono T."/>
            <person name="Mallez S."/>
            <person name="Zhang Y."/>
            <person name="Obille A."/>
            <person name="Becker A."/>
            <person name="Abrahante J.E."/>
            <person name="Garbe J."/>
            <person name="Badalamenti J.P."/>
            <person name="Herman A."/>
            <person name="Mangelson H."/>
            <person name="Liachko I."/>
            <person name="Sullivan S."/>
            <person name="Sone E.D."/>
            <person name="Koren S."/>
            <person name="Silverstein K.A.T."/>
            <person name="Beckman K.B."/>
            <person name="Gohl D.M."/>
        </authorList>
    </citation>
    <scope>NUCLEOTIDE SEQUENCE</scope>
    <source>
        <strain evidence="1">Duluth1</strain>
        <tissue evidence="1">Whole animal</tissue>
    </source>
</reference>
<dbReference type="Proteomes" id="UP000828390">
    <property type="component" value="Unassembled WGS sequence"/>
</dbReference>
<dbReference type="EMBL" id="JAIWYP010000013">
    <property type="protein sequence ID" value="KAH3716713.1"/>
    <property type="molecule type" value="Genomic_DNA"/>
</dbReference>
<evidence type="ECO:0000313" key="1">
    <source>
        <dbReference type="EMBL" id="KAH3716713.1"/>
    </source>
</evidence>
<comment type="caution">
    <text evidence="1">The sequence shown here is derived from an EMBL/GenBank/DDBJ whole genome shotgun (WGS) entry which is preliminary data.</text>
</comment>
<evidence type="ECO:0000313" key="2">
    <source>
        <dbReference type="Proteomes" id="UP000828390"/>
    </source>
</evidence>
<name>A0A9D4C448_DREPO</name>